<organism evidence="2 3">
    <name type="scientific">Deinococcus roseus</name>
    <dbReference type="NCBI Taxonomy" id="392414"/>
    <lineage>
        <taxon>Bacteria</taxon>
        <taxon>Thermotogati</taxon>
        <taxon>Deinococcota</taxon>
        <taxon>Deinococci</taxon>
        <taxon>Deinococcales</taxon>
        <taxon>Deinococcaceae</taxon>
        <taxon>Deinococcus</taxon>
    </lineage>
</organism>
<protein>
    <submittedName>
        <fullName evidence="2">Uncharacterized protein</fullName>
    </submittedName>
</protein>
<sequence>MIDIACGCDIDIKGFALTRGNLQNSGIDTDGSHPSLWDDHGAGTAGTEAKQQQGGKGWQVFGVEDISSHG</sequence>
<evidence type="ECO:0000313" key="2">
    <source>
        <dbReference type="EMBL" id="GGJ25517.1"/>
    </source>
</evidence>
<proteinExistence type="predicted"/>
<evidence type="ECO:0000313" key="3">
    <source>
        <dbReference type="Proteomes" id="UP000632222"/>
    </source>
</evidence>
<name>A0ABQ2CY77_9DEIO</name>
<reference evidence="3" key="1">
    <citation type="journal article" date="2019" name="Int. J. Syst. Evol. Microbiol.">
        <title>The Global Catalogue of Microorganisms (GCM) 10K type strain sequencing project: providing services to taxonomists for standard genome sequencing and annotation.</title>
        <authorList>
            <consortium name="The Broad Institute Genomics Platform"/>
            <consortium name="The Broad Institute Genome Sequencing Center for Infectious Disease"/>
            <person name="Wu L."/>
            <person name="Ma J."/>
        </authorList>
    </citation>
    <scope>NUCLEOTIDE SEQUENCE [LARGE SCALE GENOMIC DNA]</scope>
    <source>
        <strain evidence="3">JCM 14370</strain>
    </source>
</reference>
<dbReference type="EMBL" id="BMOD01000002">
    <property type="protein sequence ID" value="GGJ25517.1"/>
    <property type="molecule type" value="Genomic_DNA"/>
</dbReference>
<gene>
    <name evidence="2" type="ORF">GCM10008938_09550</name>
</gene>
<comment type="caution">
    <text evidence="2">The sequence shown here is derived from an EMBL/GenBank/DDBJ whole genome shotgun (WGS) entry which is preliminary data.</text>
</comment>
<accession>A0ABQ2CY77</accession>
<keyword evidence="3" id="KW-1185">Reference proteome</keyword>
<dbReference type="Proteomes" id="UP000632222">
    <property type="component" value="Unassembled WGS sequence"/>
</dbReference>
<evidence type="ECO:0000256" key="1">
    <source>
        <dbReference type="SAM" id="MobiDB-lite"/>
    </source>
</evidence>
<feature type="region of interest" description="Disordered" evidence="1">
    <location>
        <begin position="24"/>
        <end position="56"/>
    </location>
</feature>